<dbReference type="PRINTS" id="PR00039">
    <property type="entry name" value="HTHLYSR"/>
</dbReference>
<dbReference type="eggNOG" id="COG0583">
    <property type="taxonomic scope" value="Bacteria"/>
</dbReference>
<accession>D4BAY5</accession>
<dbReference type="InterPro" id="IPR036388">
    <property type="entry name" value="WH-like_DNA-bd_sf"/>
</dbReference>
<dbReference type="SUPFAM" id="SSF53850">
    <property type="entry name" value="Periplasmic binding protein-like II"/>
    <property type="match status" value="1"/>
</dbReference>
<dbReference type="EMBL" id="ABWL02000006">
    <property type="protein sequence ID" value="EFE09346.1"/>
    <property type="molecule type" value="Genomic_DNA"/>
</dbReference>
<dbReference type="HOGENOM" id="CLU_039613_6_5_6"/>
<evidence type="ECO:0000313" key="8">
    <source>
        <dbReference type="Proteomes" id="UP000003880"/>
    </source>
</evidence>
<reference evidence="7 8" key="1">
    <citation type="submission" date="2010-02" db="EMBL/GenBank/DDBJ databases">
        <authorList>
            <person name="Weinstock G."/>
            <person name="Sodergren E."/>
            <person name="Clifton S."/>
            <person name="Fulton L."/>
            <person name="Fulton B."/>
            <person name="Courtney L."/>
            <person name="Fronick C."/>
            <person name="Harrison M."/>
            <person name="Strong C."/>
            <person name="Farmer C."/>
            <person name="Delahaunty K."/>
            <person name="Markovic C."/>
            <person name="Hall O."/>
            <person name="Minx P."/>
            <person name="Tomlinson C."/>
            <person name="Mitreva M."/>
            <person name="Nelson J."/>
            <person name="Hou S."/>
            <person name="Wollam A."/>
            <person name="Pepin K.H."/>
            <person name="Johnson M."/>
            <person name="Bhonagiri V."/>
            <person name="Zhang X."/>
            <person name="Suruliraj S."/>
            <person name="Warren W."/>
            <person name="Chinwalla A."/>
            <person name="Mardis E.R."/>
            <person name="Wilson R.K."/>
        </authorList>
    </citation>
    <scope>NUCLEOTIDE SEQUENCE [LARGE SCALE GENOMIC DNA]</scope>
    <source>
        <strain evidence="7 8">ATCC 29220</strain>
    </source>
</reference>
<evidence type="ECO:0000259" key="6">
    <source>
        <dbReference type="PROSITE" id="PS50931"/>
    </source>
</evidence>
<evidence type="ECO:0000256" key="4">
    <source>
        <dbReference type="ARBA" id="ARBA00023159"/>
    </source>
</evidence>
<evidence type="ECO:0000256" key="1">
    <source>
        <dbReference type="ARBA" id="ARBA00009437"/>
    </source>
</evidence>
<name>D4BAY5_9ENTR</name>
<comment type="similarity">
    <text evidence="1">Belongs to the LysR transcriptional regulatory family.</text>
</comment>
<evidence type="ECO:0000256" key="3">
    <source>
        <dbReference type="ARBA" id="ARBA00023125"/>
    </source>
</evidence>
<evidence type="ECO:0000256" key="2">
    <source>
        <dbReference type="ARBA" id="ARBA00023015"/>
    </source>
</evidence>
<dbReference type="InterPro" id="IPR000847">
    <property type="entry name" value="LysR_HTH_N"/>
</dbReference>
<dbReference type="Gene3D" id="3.40.190.290">
    <property type="match status" value="1"/>
</dbReference>
<dbReference type="InterPro" id="IPR036390">
    <property type="entry name" value="WH_DNA-bd_sf"/>
</dbReference>
<dbReference type="Pfam" id="PF00126">
    <property type="entry name" value="HTH_1"/>
    <property type="match status" value="1"/>
</dbReference>
<dbReference type="SUPFAM" id="SSF46785">
    <property type="entry name" value="Winged helix' DNA-binding domain"/>
    <property type="match status" value="1"/>
</dbReference>
<gene>
    <name evidence="7" type="ORF">CIT292_07631</name>
</gene>
<comment type="caution">
    <text evidence="7">The sequence shown here is derived from an EMBL/GenBank/DDBJ whole genome shotgun (WGS) entry which is preliminary data.</text>
</comment>
<dbReference type="PANTHER" id="PTHR30293">
    <property type="entry name" value="TRANSCRIPTIONAL REGULATORY PROTEIN NAC-RELATED"/>
    <property type="match status" value="1"/>
</dbReference>
<dbReference type="Pfam" id="PF03466">
    <property type="entry name" value="LysR_substrate"/>
    <property type="match status" value="1"/>
</dbReference>
<dbReference type="GO" id="GO:0003700">
    <property type="term" value="F:DNA-binding transcription factor activity"/>
    <property type="evidence" value="ECO:0007669"/>
    <property type="project" value="InterPro"/>
</dbReference>
<dbReference type="InterPro" id="IPR005119">
    <property type="entry name" value="LysR_subst-bd"/>
</dbReference>
<evidence type="ECO:0000313" key="7">
    <source>
        <dbReference type="EMBL" id="EFE09346.1"/>
    </source>
</evidence>
<dbReference type="FunFam" id="1.10.10.10:FF:000001">
    <property type="entry name" value="LysR family transcriptional regulator"/>
    <property type="match status" value="1"/>
</dbReference>
<dbReference type="GO" id="GO:0003677">
    <property type="term" value="F:DNA binding"/>
    <property type="evidence" value="ECO:0007669"/>
    <property type="project" value="UniProtKB-KW"/>
</dbReference>
<protein>
    <submittedName>
        <fullName evidence="7">LysR substrate binding domain protein</fullName>
    </submittedName>
</protein>
<keyword evidence="3" id="KW-0238">DNA-binding</keyword>
<keyword evidence="2" id="KW-0805">Transcription regulation</keyword>
<keyword evidence="4" id="KW-0010">Activator</keyword>
<sequence>MTASTGSGIPTGGKMNFRRLKYFVKIVDIGSLTQAAEVLHIAQPALSQQIATLEGELNQQLLIRTKRGVTPTEAGKVLYTHARTILRQCEQAQLAVHNVGQTLSGQVSIGLAPGTAASSITMPLLQAVRAELPDVLVYLHENSGAVLNDKLLSGQLDMAVLYERSPVAGIYSQPLLKEDLFLVGTRDCPGQSVDLTAVAQMNLFLPRDYSAVRIRVDEAFSLRRLTAKVIGEIESISTLTAAIASGMGVTVLPESAARSLCNAANGWMARITTPSMSLPLSLNVSARGSLSPQAQAVKEILLSLVSCPALENRELQLVS</sequence>
<organism evidence="7 8">
    <name type="scientific">Citrobacter youngae ATCC 29220</name>
    <dbReference type="NCBI Taxonomy" id="500640"/>
    <lineage>
        <taxon>Bacteria</taxon>
        <taxon>Pseudomonadati</taxon>
        <taxon>Pseudomonadota</taxon>
        <taxon>Gammaproteobacteria</taxon>
        <taxon>Enterobacterales</taxon>
        <taxon>Enterobacteriaceae</taxon>
        <taxon>Citrobacter</taxon>
        <taxon>Citrobacter freundii complex</taxon>
    </lineage>
</organism>
<dbReference type="NCBIfam" id="NF008410">
    <property type="entry name" value="PRK11233.1"/>
    <property type="match status" value="1"/>
</dbReference>
<feature type="domain" description="HTH lysR-type" evidence="6">
    <location>
        <begin position="15"/>
        <end position="72"/>
    </location>
</feature>
<dbReference type="PANTHER" id="PTHR30293:SF0">
    <property type="entry name" value="NITROGEN ASSIMILATION REGULATORY PROTEIN NAC"/>
    <property type="match status" value="1"/>
</dbReference>
<proteinExistence type="inferred from homology"/>
<evidence type="ECO:0000256" key="5">
    <source>
        <dbReference type="ARBA" id="ARBA00023163"/>
    </source>
</evidence>
<dbReference type="PROSITE" id="PS50931">
    <property type="entry name" value="HTH_LYSR"/>
    <property type="match status" value="1"/>
</dbReference>
<dbReference type="AlphaFoldDB" id="D4BAY5"/>
<dbReference type="Gene3D" id="1.10.10.10">
    <property type="entry name" value="Winged helix-like DNA-binding domain superfamily/Winged helix DNA-binding domain"/>
    <property type="match status" value="1"/>
</dbReference>
<dbReference type="CDD" id="cd08433">
    <property type="entry name" value="PBP2_Nac"/>
    <property type="match status" value="1"/>
</dbReference>
<dbReference type="Proteomes" id="UP000003880">
    <property type="component" value="Unassembled WGS sequence"/>
</dbReference>
<dbReference type="GO" id="GO:2000142">
    <property type="term" value="P:regulation of DNA-templated transcription initiation"/>
    <property type="evidence" value="ECO:0007669"/>
    <property type="project" value="TreeGrafter"/>
</dbReference>
<keyword evidence="5" id="KW-0804">Transcription</keyword>